<dbReference type="Proteomes" id="UP000330809">
    <property type="component" value="Unassembled WGS sequence"/>
</dbReference>
<dbReference type="AlphaFoldDB" id="A0A449ILK3"/>
<sequence length="49" mass="5367">MLLDEGAGQVERGSSGQCRYIVVGGKCLVVEFGRLFEGRQRLKAGLARR</sequence>
<gene>
    <name evidence="1" type="ORF">NCTC10754_02941</name>
</gene>
<accession>A0A449ILK3</accession>
<organism evidence="1 2">
    <name type="scientific">Pseudomonas fragi</name>
    <dbReference type="NCBI Taxonomy" id="296"/>
    <lineage>
        <taxon>Bacteria</taxon>
        <taxon>Pseudomonadati</taxon>
        <taxon>Pseudomonadota</taxon>
        <taxon>Gammaproteobacteria</taxon>
        <taxon>Pseudomonadales</taxon>
        <taxon>Pseudomonadaceae</taxon>
        <taxon>Pseudomonas</taxon>
    </lineage>
</organism>
<evidence type="ECO:0000313" key="1">
    <source>
        <dbReference type="EMBL" id="VFB20324.1"/>
    </source>
</evidence>
<proteinExistence type="predicted"/>
<reference evidence="1 2" key="1">
    <citation type="submission" date="2019-02" db="EMBL/GenBank/DDBJ databases">
        <authorList>
            <consortium name="Pathogen Informatics"/>
        </authorList>
    </citation>
    <scope>NUCLEOTIDE SEQUENCE [LARGE SCALE GENOMIC DNA]</scope>
    <source>
        <strain evidence="1 2">3012STDY7103891</strain>
    </source>
</reference>
<name>A0A449ILK3_PSEFR</name>
<dbReference type="EMBL" id="CAACYJ010000035">
    <property type="protein sequence ID" value="VFB20324.1"/>
    <property type="molecule type" value="Genomic_DNA"/>
</dbReference>
<protein>
    <submittedName>
        <fullName evidence="1">Uncharacterized protein</fullName>
    </submittedName>
</protein>
<evidence type="ECO:0000313" key="2">
    <source>
        <dbReference type="Proteomes" id="UP000330809"/>
    </source>
</evidence>